<dbReference type="Proteomes" id="UP000223913">
    <property type="component" value="Unassembled WGS sequence"/>
</dbReference>
<feature type="domain" description="Peptidase S9 prolyl oligopeptidase catalytic" evidence="3">
    <location>
        <begin position="274"/>
        <end position="317"/>
    </location>
</feature>
<gene>
    <name evidence="5" type="ORF">CRP01_10830</name>
</gene>
<dbReference type="Gene3D" id="2.60.40.2180">
    <property type="match status" value="1"/>
</dbReference>
<dbReference type="Pfam" id="PF00326">
    <property type="entry name" value="Peptidase_S9"/>
    <property type="match status" value="1"/>
</dbReference>
<evidence type="ECO:0000259" key="3">
    <source>
        <dbReference type="Pfam" id="PF00326"/>
    </source>
</evidence>
<dbReference type="InterPro" id="IPR001375">
    <property type="entry name" value="Peptidase_S9_cat"/>
</dbReference>
<protein>
    <submittedName>
        <fullName evidence="5">Glucan-binding protein</fullName>
    </submittedName>
</protein>
<evidence type="ECO:0000256" key="2">
    <source>
        <dbReference type="SAM" id="SignalP"/>
    </source>
</evidence>
<dbReference type="InterPro" id="IPR050955">
    <property type="entry name" value="Plant_Biomass_Hydrol_Est"/>
</dbReference>
<feature type="chain" id="PRO_5013039435" evidence="2">
    <location>
        <begin position="24"/>
        <end position="434"/>
    </location>
</feature>
<evidence type="ECO:0000313" key="5">
    <source>
        <dbReference type="EMBL" id="PHN06777.1"/>
    </source>
</evidence>
<name>A0A2D0NE81_FLAN2</name>
<accession>A0A2D0NE81</accession>
<dbReference type="InterPro" id="IPR041172">
    <property type="entry name" value="EstA_Ig-like_N"/>
</dbReference>
<keyword evidence="1 2" id="KW-0732">Signal</keyword>
<organism evidence="5 6">
    <name type="scientific">Flavilitoribacter nigricans (strain ATCC 23147 / DSM 23189 / NBRC 102662 / NCIMB 1420 / SS-2)</name>
    <name type="common">Lewinella nigricans</name>
    <dbReference type="NCBI Taxonomy" id="1122177"/>
    <lineage>
        <taxon>Bacteria</taxon>
        <taxon>Pseudomonadati</taxon>
        <taxon>Bacteroidota</taxon>
        <taxon>Saprospiria</taxon>
        <taxon>Saprospirales</taxon>
        <taxon>Lewinellaceae</taxon>
        <taxon>Flavilitoribacter</taxon>
    </lineage>
</organism>
<feature type="signal peptide" evidence="2">
    <location>
        <begin position="1"/>
        <end position="23"/>
    </location>
</feature>
<dbReference type="GO" id="GO:0006508">
    <property type="term" value="P:proteolysis"/>
    <property type="evidence" value="ECO:0007669"/>
    <property type="project" value="InterPro"/>
</dbReference>
<evidence type="ECO:0000259" key="4">
    <source>
        <dbReference type="Pfam" id="PF18435"/>
    </source>
</evidence>
<comment type="caution">
    <text evidence="5">The sequence shown here is derived from an EMBL/GenBank/DDBJ whole genome shotgun (WGS) entry which is preliminary data.</text>
</comment>
<reference evidence="5 6" key="1">
    <citation type="submission" date="2017-10" db="EMBL/GenBank/DDBJ databases">
        <title>The draft genome sequence of Lewinella nigricans NBRC 102662.</title>
        <authorList>
            <person name="Wang K."/>
        </authorList>
    </citation>
    <scope>NUCLEOTIDE SEQUENCE [LARGE SCALE GENOMIC DNA]</scope>
    <source>
        <strain evidence="5 6">NBRC 102662</strain>
    </source>
</reference>
<dbReference type="SUPFAM" id="SSF53474">
    <property type="entry name" value="alpha/beta-Hydrolases"/>
    <property type="match status" value="1"/>
</dbReference>
<dbReference type="InterPro" id="IPR029058">
    <property type="entry name" value="AB_hydrolase_fold"/>
</dbReference>
<dbReference type="Gene3D" id="3.40.50.1820">
    <property type="entry name" value="alpha/beta hydrolase"/>
    <property type="match status" value="1"/>
</dbReference>
<sequence length="434" mass="48172">MKKLIQSIILMLLVCTGSQLLYAETTNPATAIAGGKYTAVVEGYDWGPAVSKVILSLEETVTSVDWKDYTVSVERKTDCVEIPADQASGERQVVYAYVSNAEGARFPEGKFVTLVLAVAPNQPLGSPIQYSRNENCRGNNWIDYHMKITQQSSDRVWDQESDRIVPLIDRFDLNGKFKHKGTTLSYAAFAPDSEGEKSPLIIWLHGGGEGGTDPSIPLIANRAANYASDEIQAIFGGAYVLSPQSPTYWMDNGEGMTRGKDNDIYNEAVMALIRKYVADHPDIDTDRIYVGGCSNGGYLTLKLVLEHPDYFAAAFPSALAYHSEFVSDEQIESIKNVPIWFIQSKDDPVTIPDDTAVPVYHRLVEAGAPNVHFSYYDHVVDITGFFGGKDYHYNGHWSWIYSHANQARLDFDGKPVLLDGRPVTIMEWMAAQSK</sequence>
<feature type="domain" description="Esterase Ig-like N-terminal" evidence="4">
    <location>
        <begin position="36"/>
        <end position="152"/>
    </location>
</feature>
<evidence type="ECO:0000256" key="1">
    <source>
        <dbReference type="ARBA" id="ARBA00022729"/>
    </source>
</evidence>
<dbReference type="OrthoDB" id="9764953at2"/>
<proteinExistence type="predicted"/>
<dbReference type="Pfam" id="PF18435">
    <property type="entry name" value="EstA_Ig_like"/>
    <property type="match status" value="1"/>
</dbReference>
<dbReference type="PANTHER" id="PTHR43037">
    <property type="entry name" value="UNNAMED PRODUCT-RELATED"/>
    <property type="match status" value="1"/>
</dbReference>
<dbReference type="AlphaFoldDB" id="A0A2D0NE81"/>
<evidence type="ECO:0000313" key="6">
    <source>
        <dbReference type="Proteomes" id="UP000223913"/>
    </source>
</evidence>
<dbReference type="GO" id="GO:0008236">
    <property type="term" value="F:serine-type peptidase activity"/>
    <property type="evidence" value="ECO:0007669"/>
    <property type="project" value="InterPro"/>
</dbReference>
<dbReference type="RefSeq" id="WP_099150033.1">
    <property type="nucleotide sequence ID" value="NZ_PDUD01000017.1"/>
</dbReference>
<dbReference type="EMBL" id="PDUD01000017">
    <property type="protein sequence ID" value="PHN06777.1"/>
    <property type="molecule type" value="Genomic_DNA"/>
</dbReference>
<keyword evidence="6" id="KW-1185">Reference proteome</keyword>
<dbReference type="PANTHER" id="PTHR43037:SF1">
    <property type="entry name" value="BLL1128 PROTEIN"/>
    <property type="match status" value="1"/>
</dbReference>